<evidence type="ECO:0000313" key="7">
    <source>
        <dbReference type="EMBL" id="RIX27792.1"/>
    </source>
</evidence>
<evidence type="ECO:0000256" key="6">
    <source>
        <dbReference type="RuleBase" id="RU363041"/>
    </source>
</evidence>
<feature type="transmembrane region" description="Helical" evidence="6">
    <location>
        <begin position="84"/>
        <end position="103"/>
    </location>
</feature>
<dbReference type="AlphaFoldDB" id="A0A3A1TU94"/>
<feature type="transmembrane region" description="Helical" evidence="6">
    <location>
        <begin position="148"/>
        <end position="168"/>
    </location>
</feature>
<evidence type="ECO:0000256" key="4">
    <source>
        <dbReference type="ARBA" id="ARBA00022989"/>
    </source>
</evidence>
<evidence type="ECO:0000256" key="2">
    <source>
        <dbReference type="ARBA" id="ARBA00009142"/>
    </source>
</evidence>
<dbReference type="InterPro" id="IPR051598">
    <property type="entry name" value="TSUP/Inactive_protease-like"/>
</dbReference>
<evidence type="ECO:0000256" key="5">
    <source>
        <dbReference type="ARBA" id="ARBA00023136"/>
    </source>
</evidence>
<keyword evidence="3 6" id="KW-0812">Transmembrane</keyword>
<feature type="transmembrane region" description="Helical" evidence="6">
    <location>
        <begin position="218"/>
        <end position="238"/>
    </location>
</feature>
<proteinExistence type="inferred from homology"/>
<dbReference type="Pfam" id="PF01925">
    <property type="entry name" value="TauE"/>
    <property type="match status" value="1"/>
</dbReference>
<dbReference type="EMBL" id="QXTG01000002">
    <property type="protein sequence ID" value="RIX27792.1"/>
    <property type="molecule type" value="Genomic_DNA"/>
</dbReference>
<evidence type="ECO:0000256" key="1">
    <source>
        <dbReference type="ARBA" id="ARBA00004141"/>
    </source>
</evidence>
<feature type="transmembrane region" description="Helical" evidence="6">
    <location>
        <begin position="49"/>
        <end position="72"/>
    </location>
</feature>
<gene>
    <name evidence="7" type="ORF">D1781_09630</name>
</gene>
<name>A0A3A1TU94_9MICO</name>
<keyword evidence="6" id="KW-1003">Cell membrane</keyword>
<keyword evidence="8" id="KW-1185">Reference proteome</keyword>
<reference evidence="8" key="1">
    <citation type="submission" date="2018-09" db="EMBL/GenBank/DDBJ databases">
        <authorList>
            <person name="Kim I."/>
        </authorList>
    </citation>
    <scope>NUCLEOTIDE SEQUENCE [LARGE SCALE GENOMIC DNA]</scope>
    <source>
        <strain evidence="8">DD4a</strain>
    </source>
</reference>
<dbReference type="InterPro" id="IPR002781">
    <property type="entry name" value="TM_pro_TauE-like"/>
</dbReference>
<dbReference type="PANTHER" id="PTHR43701">
    <property type="entry name" value="MEMBRANE TRANSPORTER PROTEIN MJ0441-RELATED"/>
    <property type="match status" value="1"/>
</dbReference>
<dbReference type="PANTHER" id="PTHR43701:SF2">
    <property type="entry name" value="MEMBRANE TRANSPORTER PROTEIN YJNA-RELATED"/>
    <property type="match status" value="1"/>
</dbReference>
<comment type="caution">
    <text evidence="7">The sequence shown here is derived from an EMBL/GenBank/DDBJ whole genome shotgun (WGS) entry which is preliminary data.</text>
</comment>
<dbReference type="Proteomes" id="UP000265742">
    <property type="component" value="Unassembled WGS sequence"/>
</dbReference>
<keyword evidence="4 6" id="KW-1133">Transmembrane helix</keyword>
<evidence type="ECO:0000313" key="8">
    <source>
        <dbReference type="Proteomes" id="UP000265742"/>
    </source>
</evidence>
<keyword evidence="5 6" id="KW-0472">Membrane</keyword>
<sequence length="292" mass="28692">MPRSGVAGTVRTGRAAAREALRAAEEWSVPPPGSPACQAGGVDAGGAGAFLVVAGVVAGVIGTSGGVTSLVAYPALLVAGVPPFAANVTASVALLGSGASSALRAGRDVAGAGPVLRRWLPPIVLVSLAGAVLLVVTPGAVFDRVVPFLVAAGSVVLLLQPAIARLQVRRGSRLPPLAVAAWGGGVALYNGYFGAGAGILLITLLLLTAEPVLHRANALKNVILVAADLLPAVLFAVLGAVVWRAALPLGAGAVIGGLIGPSVARRVPATVLRVLVGLSGLVLAVVLLVRAG</sequence>
<dbReference type="GO" id="GO:0005886">
    <property type="term" value="C:plasma membrane"/>
    <property type="evidence" value="ECO:0007669"/>
    <property type="project" value="UniProtKB-SubCell"/>
</dbReference>
<protein>
    <recommendedName>
        <fullName evidence="6">Probable membrane transporter protein</fullName>
    </recommendedName>
</protein>
<comment type="similarity">
    <text evidence="2 6">Belongs to the 4-toluene sulfonate uptake permease (TSUP) (TC 2.A.102) family.</text>
</comment>
<organism evidence="7 8">
    <name type="scientific">Amnibacterium setariae</name>
    <dbReference type="NCBI Taxonomy" id="2306585"/>
    <lineage>
        <taxon>Bacteria</taxon>
        <taxon>Bacillati</taxon>
        <taxon>Actinomycetota</taxon>
        <taxon>Actinomycetes</taxon>
        <taxon>Micrococcales</taxon>
        <taxon>Microbacteriaceae</taxon>
        <taxon>Amnibacterium</taxon>
    </lineage>
</organism>
<accession>A0A3A1TU94</accession>
<feature type="transmembrane region" description="Helical" evidence="6">
    <location>
        <begin position="123"/>
        <end position="142"/>
    </location>
</feature>
<feature type="transmembrane region" description="Helical" evidence="6">
    <location>
        <begin position="180"/>
        <end position="206"/>
    </location>
</feature>
<comment type="subcellular location">
    <subcellularLocation>
        <location evidence="6">Cell membrane</location>
        <topology evidence="6">Multi-pass membrane protein</topology>
    </subcellularLocation>
    <subcellularLocation>
        <location evidence="1">Membrane</location>
        <topology evidence="1">Multi-pass membrane protein</topology>
    </subcellularLocation>
</comment>
<evidence type="ECO:0000256" key="3">
    <source>
        <dbReference type="ARBA" id="ARBA00022692"/>
    </source>
</evidence>
<feature type="transmembrane region" description="Helical" evidence="6">
    <location>
        <begin position="270"/>
        <end position="289"/>
    </location>
</feature>